<dbReference type="InterPro" id="IPR036188">
    <property type="entry name" value="FAD/NAD-bd_sf"/>
</dbReference>
<reference evidence="5" key="1">
    <citation type="journal article" date="2020" name="Stud. Mycol.">
        <title>101 Dothideomycetes genomes: A test case for predicting lifestyles and emergence of pathogens.</title>
        <authorList>
            <person name="Haridas S."/>
            <person name="Albert R."/>
            <person name="Binder M."/>
            <person name="Bloem J."/>
            <person name="LaButti K."/>
            <person name="Salamov A."/>
            <person name="Andreopoulos B."/>
            <person name="Baker S."/>
            <person name="Barry K."/>
            <person name="Bills G."/>
            <person name="Bluhm B."/>
            <person name="Cannon C."/>
            <person name="Castanera R."/>
            <person name="Culley D."/>
            <person name="Daum C."/>
            <person name="Ezra D."/>
            <person name="Gonzalez J."/>
            <person name="Henrissat B."/>
            <person name="Kuo A."/>
            <person name="Liang C."/>
            <person name="Lipzen A."/>
            <person name="Lutzoni F."/>
            <person name="Magnuson J."/>
            <person name="Mondo S."/>
            <person name="Nolan M."/>
            <person name="Ohm R."/>
            <person name="Pangilinan J."/>
            <person name="Park H.-J."/>
            <person name="Ramirez L."/>
            <person name="Alfaro M."/>
            <person name="Sun H."/>
            <person name="Tritt A."/>
            <person name="Yoshinaga Y."/>
            <person name="Zwiers L.-H."/>
            <person name="Turgeon B."/>
            <person name="Goodwin S."/>
            <person name="Spatafora J."/>
            <person name="Crous P."/>
            <person name="Grigoriev I."/>
        </authorList>
    </citation>
    <scope>NUCLEOTIDE SEQUENCE [LARGE SCALE GENOMIC DNA]</scope>
    <source>
        <strain evidence="5">CBS 304.66</strain>
    </source>
</reference>
<dbReference type="AlphaFoldDB" id="A0A9P4JVV4"/>
<dbReference type="Gene3D" id="3.50.50.60">
    <property type="entry name" value="FAD/NAD(P)-binding domain"/>
    <property type="match status" value="1"/>
</dbReference>
<dbReference type="EMBL" id="ML986784">
    <property type="protein sequence ID" value="KAF2258099.1"/>
    <property type="molecule type" value="Genomic_DNA"/>
</dbReference>
<organism evidence="4 5">
    <name type="scientific">Lojkania enalia</name>
    <dbReference type="NCBI Taxonomy" id="147567"/>
    <lineage>
        <taxon>Eukaryota</taxon>
        <taxon>Fungi</taxon>
        <taxon>Dikarya</taxon>
        <taxon>Ascomycota</taxon>
        <taxon>Pezizomycotina</taxon>
        <taxon>Dothideomycetes</taxon>
        <taxon>Pleosporomycetidae</taxon>
        <taxon>Pleosporales</taxon>
        <taxon>Pleosporales incertae sedis</taxon>
        <taxon>Lojkania</taxon>
    </lineage>
</organism>
<dbReference type="GO" id="GO:0004497">
    <property type="term" value="F:monooxygenase activity"/>
    <property type="evidence" value="ECO:0007669"/>
    <property type="project" value="UniProtKB-KW"/>
</dbReference>
<dbReference type="PANTHER" id="PTHR43747:SF5">
    <property type="entry name" value="FAD-BINDING DOMAIN-CONTAINING PROTEIN"/>
    <property type="match status" value="1"/>
</dbReference>
<proteinExistence type="inferred from homology"/>
<protein>
    <submittedName>
        <fullName evidence="4">RadH flavin-dependent halogenase</fullName>
    </submittedName>
</protein>
<dbReference type="InterPro" id="IPR006905">
    <property type="entry name" value="Flavin_halogenase"/>
</dbReference>
<evidence type="ECO:0000313" key="4">
    <source>
        <dbReference type="EMBL" id="KAF2258099.1"/>
    </source>
</evidence>
<gene>
    <name evidence="4" type="ORF">CC78DRAFT_587538</name>
</gene>
<evidence type="ECO:0000256" key="2">
    <source>
        <dbReference type="ARBA" id="ARBA00023002"/>
    </source>
</evidence>
<keyword evidence="5" id="KW-1185">Reference proteome</keyword>
<dbReference type="PANTHER" id="PTHR43747">
    <property type="entry name" value="FAD-BINDING PROTEIN"/>
    <property type="match status" value="1"/>
</dbReference>
<dbReference type="Pfam" id="PF04820">
    <property type="entry name" value="Trp_halogenase"/>
    <property type="match status" value="2"/>
</dbReference>
<dbReference type="SUPFAM" id="SSF51905">
    <property type="entry name" value="FAD/NAD(P)-binding domain"/>
    <property type="match status" value="1"/>
</dbReference>
<dbReference type="OrthoDB" id="3340390at2759"/>
<dbReference type="Proteomes" id="UP000800093">
    <property type="component" value="Unassembled WGS sequence"/>
</dbReference>
<comment type="similarity">
    <text evidence="1">Belongs to the flavin-dependent halogenase family.</text>
</comment>
<keyword evidence="2" id="KW-0560">Oxidoreductase</keyword>
<name>A0A9P4JVV4_9PLEO</name>
<keyword evidence="3" id="KW-0503">Monooxygenase</keyword>
<accession>A0A9P4JVV4</accession>
<dbReference type="InterPro" id="IPR050816">
    <property type="entry name" value="Flavin-dep_Halogenase_NPB"/>
</dbReference>
<evidence type="ECO:0000313" key="5">
    <source>
        <dbReference type="Proteomes" id="UP000800093"/>
    </source>
</evidence>
<evidence type="ECO:0000256" key="1">
    <source>
        <dbReference type="ARBA" id="ARBA00005706"/>
    </source>
</evidence>
<comment type="caution">
    <text evidence="4">The sequence shown here is derived from an EMBL/GenBank/DDBJ whole genome shotgun (WGS) entry which is preliminary data.</text>
</comment>
<evidence type="ECO:0000256" key="3">
    <source>
        <dbReference type="ARBA" id="ARBA00023033"/>
    </source>
</evidence>
<sequence>MSIPKTCTVLVAGGGPGGSYTAAVLAREGLDVVIFEADKHPRYHIGESLLPSMRPLLRFIDMDEMYDKHGFQQKRGAAFKLNSRREGFTDFTQTNGPEGYSWNVVRSESDEMFFRHAEKSGAKTFEEVKLDALEFEPYIQDEFDSDTKVANPGRPVRAKWSAKNGGSGTIEFQYFVDATGRAGIMSTKYLKNRKVNQGLKNLALWGYYKGNKRWSEGTPRENQPFFEAMQGGIGWCWTIPLHNGTVSIGAVIRQDLFFAKKKTLGEGVTQTQLLTELLKLCPTVTELLEPAELVSEVRQATDYSYRAPAYSGPYFRIVGDAGCFIDPFFSSGHHLALMSALSAAVSIAGSIKGDCSEFEAAKWHSKKMDEGYTLFLLVVLATLKQIRMQEELVLGDIDEDGFDRAFQFLKPVIQGGGDGNMVKRFTKEEIAETIDFASQAISALEGNTDIQLPRMLNGANGSSLEHLSPEEKKILNGMRIFSKAFPADHMEDFESGNIDGLSARLKRGGLTLRKAGDQNCV</sequence>